<feature type="region of interest" description="Disordered" evidence="1">
    <location>
        <begin position="223"/>
        <end position="247"/>
    </location>
</feature>
<dbReference type="OrthoDB" id="3265515at2759"/>
<accession>A0A1B7MHI9</accession>
<dbReference type="InParanoid" id="A0A1B7MHI9"/>
<organism evidence="2 3">
    <name type="scientific">Rhizopogon vinicolor AM-OR11-026</name>
    <dbReference type="NCBI Taxonomy" id="1314800"/>
    <lineage>
        <taxon>Eukaryota</taxon>
        <taxon>Fungi</taxon>
        <taxon>Dikarya</taxon>
        <taxon>Basidiomycota</taxon>
        <taxon>Agaricomycotina</taxon>
        <taxon>Agaricomycetes</taxon>
        <taxon>Agaricomycetidae</taxon>
        <taxon>Boletales</taxon>
        <taxon>Suillineae</taxon>
        <taxon>Rhizopogonaceae</taxon>
        <taxon>Rhizopogon</taxon>
    </lineage>
</organism>
<sequence length="247" mass="27588">MSSNLKPMPISSPPPYYYRTHATERSSNSPPSPTPTPCTPPSEKQLYVSYMSSHRTSLHRLCHRFVIVPDEIETLIPARRPPCTKNPWTTHIAASKEEAIKEHEQLTDTIQVYSDSSGYKGQICAAANPIPSGGGAKDHLGTDKEHTVFETEEVGLTLAATSKLIATEPRLIFPLSISIDNQASIQAGESLYTRPGSYLADRFRRMMQTTARRNDNFKLSIRRREQTEQQSAHQITPLPPPWSPPPQ</sequence>
<dbReference type="AlphaFoldDB" id="A0A1B7MHI9"/>
<feature type="non-terminal residue" evidence="2">
    <location>
        <position position="247"/>
    </location>
</feature>
<dbReference type="Proteomes" id="UP000092154">
    <property type="component" value="Unassembled WGS sequence"/>
</dbReference>
<protein>
    <recommendedName>
        <fullName evidence="4">RNase H type-1 domain-containing protein</fullName>
    </recommendedName>
</protein>
<feature type="region of interest" description="Disordered" evidence="1">
    <location>
        <begin position="1"/>
        <end position="41"/>
    </location>
</feature>
<gene>
    <name evidence="2" type="ORF">K503DRAFT_22704</name>
</gene>
<evidence type="ECO:0008006" key="4">
    <source>
        <dbReference type="Google" id="ProtNLM"/>
    </source>
</evidence>
<evidence type="ECO:0000256" key="1">
    <source>
        <dbReference type="SAM" id="MobiDB-lite"/>
    </source>
</evidence>
<evidence type="ECO:0000313" key="3">
    <source>
        <dbReference type="Proteomes" id="UP000092154"/>
    </source>
</evidence>
<name>A0A1B7MHI9_9AGAM</name>
<keyword evidence="3" id="KW-1185">Reference proteome</keyword>
<feature type="compositionally biased region" description="Pro residues" evidence="1">
    <location>
        <begin position="237"/>
        <end position="247"/>
    </location>
</feature>
<reference evidence="2 3" key="1">
    <citation type="submission" date="2016-06" db="EMBL/GenBank/DDBJ databases">
        <title>Comparative genomics of the ectomycorrhizal sister species Rhizopogon vinicolor and Rhizopogon vesiculosus (Basidiomycota: Boletales) reveals a divergence of the mating type B locus.</title>
        <authorList>
            <consortium name="DOE Joint Genome Institute"/>
            <person name="Mujic A.B."/>
            <person name="Kuo A."/>
            <person name="Tritt A."/>
            <person name="Lipzen A."/>
            <person name="Chen C."/>
            <person name="Johnson J."/>
            <person name="Sharma A."/>
            <person name="Barry K."/>
            <person name="Grigoriev I.V."/>
            <person name="Spatafora J.W."/>
        </authorList>
    </citation>
    <scope>NUCLEOTIDE SEQUENCE [LARGE SCALE GENOMIC DNA]</scope>
    <source>
        <strain evidence="2 3">AM-OR11-026</strain>
    </source>
</reference>
<proteinExistence type="predicted"/>
<feature type="compositionally biased region" description="Pro residues" evidence="1">
    <location>
        <begin position="30"/>
        <end position="40"/>
    </location>
</feature>
<evidence type="ECO:0000313" key="2">
    <source>
        <dbReference type="EMBL" id="OAX32057.1"/>
    </source>
</evidence>
<dbReference type="EMBL" id="KV449138">
    <property type="protein sequence ID" value="OAX32057.1"/>
    <property type="molecule type" value="Genomic_DNA"/>
</dbReference>